<reference evidence="2" key="2">
    <citation type="journal article" date="2015" name="Data Brief">
        <title>Shoot transcriptome of the giant reed, Arundo donax.</title>
        <authorList>
            <person name="Barrero R.A."/>
            <person name="Guerrero F.D."/>
            <person name="Moolhuijzen P."/>
            <person name="Goolsby J.A."/>
            <person name="Tidwell J."/>
            <person name="Bellgard S.E."/>
            <person name="Bellgard M.I."/>
        </authorList>
    </citation>
    <scope>NUCLEOTIDE SEQUENCE</scope>
    <source>
        <tissue evidence="2">Shoot tissue taken approximately 20 cm above the soil surface</tissue>
    </source>
</reference>
<name>A0A0A9DZF9_ARUDO</name>
<dbReference type="EMBL" id="GBRH01208788">
    <property type="protein sequence ID" value="JAD89107.1"/>
    <property type="molecule type" value="Transcribed_RNA"/>
</dbReference>
<organism evidence="2">
    <name type="scientific">Arundo donax</name>
    <name type="common">Giant reed</name>
    <name type="synonym">Donax arundinaceus</name>
    <dbReference type="NCBI Taxonomy" id="35708"/>
    <lineage>
        <taxon>Eukaryota</taxon>
        <taxon>Viridiplantae</taxon>
        <taxon>Streptophyta</taxon>
        <taxon>Embryophyta</taxon>
        <taxon>Tracheophyta</taxon>
        <taxon>Spermatophyta</taxon>
        <taxon>Magnoliopsida</taxon>
        <taxon>Liliopsida</taxon>
        <taxon>Poales</taxon>
        <taxon>Poaceae</taxon>
        <taxon>PACMAD clade</taxon>
        <taxon>Arundinoideae</taxon>
        <taxon>Arundineae</taxon>
        <taxon>Arundo</taxon>
    </lineage>
</organism>
<feature type="compositionally biased region" description="Low complexity" evidence="1">
    <location>
        <begin position="66"/>
        <end position="75"/>
    </location>
</feature>
<reference evidence="2" key="1">
    <citation type="submission" date="2014-09" db="EMBL/GenBank/DDBJ databases">
        <authorList>
            <person name="Magalhaes I.L.F."/>
            <person name="Oliveira U."/>
            <person name="Santos F.R."/>
            <person name="Vidigal T.H.D.A."/>
            <person name="Brescovit A.D."/>
            <person name="Santos A.J."/>
        </authorList>
    </citation>
    <scope>NUCLEOTIDE SEQUENCE</scope>
    <source>
        <tissue evidence="2">Shoot tissue taken approximately 20 cm above the soil surface</tissue>
    </source>
</reference>
<feature type="compositionally biased region" description="Gly residues" evidence="1">
    <location>
        <begin position="76"/>
        <end position="85"/>
    </location>
</feature>
<proteinExistence type="predicted"/>
<dbReference type="AlphaFoldDB" id="A0A0A9DZF9"/>
<feature type="region of interest" description="Disordered" evidence="1">
    <location>
        <begin position="56"/>
        <end position="85"/>
    </location>
</feature>
<accession>A0A0A9DZF9</accession>
<evidence type="ECO:0000256" key="1">
    <source>
        <dbReference type="SAM" id="MobiDB-lite"/>
    </source>
</evidence>
<feature type="region of interest" description="Disordered" evidence="1">
    <location>
        <begin position="20"/>
        <end position="42"/>
    </location>
</feature>
<evidence type="ECO:0000313" key="2">
    <source>
        <dbReference type="EMBL" id="JAD89107.1"/>
    </source>
</evidence>
<protein>
    <submittedName>
        <fullName evidence="2">Uncharacterized protein</fullName>
    </submittedName>
</protein>
<sequence>MPQSEFDCLSKTKHEFDSVSEIRTDELHGTSGGRKTGSPRERFGSVLEVTRTWRHKKPGSDSFDIGTEAGAPTAAGSGGGIWSMH</sequence>